<dbReference type="PANTHER" id="PTHR42791:SF1">
    <property type="entry name" value="N-ACETYLTRANSFERASE DOMAIN-CONTAINING PROTEIN"/>
    <property type="match status" value="1"/>
</dbReference>
<dbReference type="EMBL" id="CP073720">
    <property type="protein sequence ID" value="UWP80823.1"/>
    <property type="molecule type" value="Genomic_DNA"/>
</dbReference>
<feature type="domain" description="N-acetyltransferase" evidence="1">
    <location>
        <begin position="1"/>
        <end position="190"/>
    </location>
</feature>
<dbReference type="PROSITE" id="PS51186">
    <property type="entry name" value="GNAT"/>
    <property type="match status" value="1"/>
</dbReference>
<dbReference type="InterPro" id="IPR000182">
    <property type="entry name" value="GNAT_dom"/>
</dbReference>
<evidence type="ECO:0000313" key="3">
    <source>
        <dbReference type="Proteomes" id="UP001059617"/>
    </source>
</evidence>
<dbReference type="PANTHER" id="PTHR42791">
    <property type="entry name" value="GNAT FAMILY ACETYLTRANSFERASE"/>
    <property type="match status" value="1"/>
</dbReference>
<evidence type="ECO:0000259" key="1">
    <source>
        <dbReference type="PROSITE" id="PS51186"/>
    </source>
</evidence>
<sequence>MSVRTAGPGDLGAVTGTLAEAFLDGDLAGWLIPDRATRRTVYAGYFRIFAEFFLAHGLVETTGDLDAVALWWPVDHRLDLDIPGYDERLVKVCGPAVGRFVQLDLAMHNSHPTGRPHHYLAFLAVHPDRQGDGLGSTLLRHRHAHLDKWGVPAYLEATGPRNRELYERHGYRSCEPIRVPDGPSLYPMWR</sequence>
<evidence type="ECO:0000313" key="2">
    <source>
        <dbReference type="EMBL" id="UWP80823.1"/>
    </source>
</evidence>
<reference evidence="2" key="1">
    <citation type="submission" date="2021-04" db="EMBL/GenBank/DDBJ databases">
        <authorList>
            <person name="Hartkoorn R.C."/>
            <person name="Beaudoing E."/>
            <person name="Hot D."/>
        </authorList>
    </citation>
    <scope>NUCLEOTIDE SEQUENCE</scope>
    <source>
        <strain evidence="2">NRRL B-16292</strain>
    </source>
</reference>
<dbReference type="Proteomes" id="UP001059617">
    <property type="component" value="Chromosome"/>
</dbReference>
<dbReference type="CDD" id="cd04301">
    <property type="entry name" value="NAT_SF"/>
    <property type="match status" value="1"/>
</dbReference>
<proteinExistence type="predicted"/>
<dbReference type="InterPro" id="IPR052523">
    <property type="entry name" value="Trichothecene_AcTrans"/>
</dbReference>
<protein>
    <submittedName>
        <fullName evidence="2">GNAT family N-acetyltransferase</fullName>
    </submittedName>
</protein>
<dbReference type="RefSeq" id="WP_259858586.1">
    <property type="nucleotide sequence ID" value="NZ_BAAAST010000058.1"/>
</dbReference>
<accession>A0ABY5VSW9</accession>
<organism evidence="2 3">
    <name type="scientific">Dactylosporangium fulvum</name>
    <dbReference type="NCBI Taxonomy" id="53359"/>
    <lineage>
        <taxon>Bacteria</taxon>
        <taxon>Bacillati</taxon>
        <taxon>Actinomycetota</taxon>
        <taxon>Actinomycetes</taxon>
        <taxon>Micromonosporales</taxon>
        <taxon>Micromonosporaceae</taxon>
        <taxon>Dactylosporangium</taxon>
    </lineage>
</organism>
<reference evidence="2" key="2">
    <citation type="submission" date="2022-09" db="EMBL/GenBank/DDBJ databases">
        <title>Biosynthetic gene clusters of Dactylosporangioum fulvum.</title>
        <authorList>
            <person name="Caradec T."/>
        </authorList>
    </citation>
    <scope>NUCLEOTIDE SEQUENCE</scope>
    <source>
        <strain evidence="2">NRRL B-16292</strain>
    </source>
</reference>
<dbReference type="Gene3D" id="3.40.630.30">
    <property type="match status" value="1"/>
</dbReference>
<name>A0ABY5VSW9_9ACTN</name>
<dbReference type="Pfam" id="PF13508">
    <property type="entry name" value="Acetyltransf_7"/>
    <property type="match status" value="1"/>
</dbReference>
<dbReference type="InterPro" id="IPR016181">
    <property type="entry name" value="Acyl_CoA_acyltransferase"/>
</dbReference>
<keyword evidence="3" id="KW-1185">Reference proteome</keyword>
<dbReference type="SUPFAM" id="SSF55729">
    <property type="entry name" value="Acyl-CoA N-acyltransferases (Nat)"/>
    <property type="match status" value="1"/>
</dbReference>
<gene>
    <name evidence="2" type="ORF">Dfulv_37665</name>
</gene>